<protein>
    <submittedName>
        <fullName evidence="2">Uncharacterized protein</fullName>
    </submittedName>
</protein>
<dbReference type="EMBL" id="JACSDZ010000013">
    <property type="protein sequence ID" value="KAF7388523.1"/>
    <property type="molecule type" value="Genomic_DNA"/>
</dbReference>
<name>A0A834JHM1_VESGE</name>
<organism evidence="2 3">
    <name type="scientific">Vespula germanica</name>
    <name type="common">German yellow jacket</name>
    <name type="synonym">Paravespula germanica</name>
    <dbReference type="NCBI Taxonomy" id="30212"/>
    <lineage>
        <taxon>Eukaryota</taxon>
        <taxon>Metazoa</taxon>
        <taxon>Ecdysozoa</taxon>
        <taxon>Arthropoda</taxon>
        <taxon>Hexapoda</taxon>
        <taxon>Insecta</taxon>
        <taxon>Pterygota</taxon>
        <taxon>Neoptera</taxon>
        <taxon>Endopterygota</taxon>
        <taxon>Hymenoptera</taxon>
        <taxon>Apocrita</taxon>
        <taxon>Aculeata</taxon>
        <taxon>Vespoidea</taxon>
        <taxon>Vespidae</taxon>
        <taxon>Vespinae</taxon>
        <taxon>Vespula</taxon>
    </lineage>
</organism>
<evidence type="ECO:0000256" key="1">
    <source>
        <dbReference type="SAM" id="MobiDB-lite"/>
    </source>
</evidence>
<reference evidence="2" key="1">
    <citation type="journal article" date="2020" name="G3 (Bethesda)">
        <title>High-Quality Assemblies for Three Invasive Social Wasps from the &lt;i&gt;Vespula&lt;/i&gt; Genus.</title>
        <authorList>
            <person name="Harrop T.W.R."/>
            <person name="Guhlin J."/>
            <person name="McLaughlin G.M."/>
            <person name="Permina E."/>
            <person name="Stockwell P."/>
            <person name="Gilligan J."/>
            <person name="Le Lec M.F."/>
            <person name="Gruber M.A.M."/>
            <person name="Quinn O."/>
            <person name="Lovegrove M."/>
            <person name="Duncan E.J."/>
            <person name="Remnant E.J."/>
            <person name="Van Eeckhoven J."/>
            <person name="Graham B."/>
            <person name="Knapp R.A."/>
            <person name="Langford K.W."/>
            <person name="Kronenberg Z."/>
            <person name="Press M.O."/>
            <person name="Eacker S.M."/>
            <person name="Wilson-Rankin E.E."/>
            <person name="Purcell J."/>
            <person name="Lester P.J."/>
            <person name="Dearden P.K."/>
        </authorList>
    </citation>
    <scope>NUCLEOTIDE SEQUENCE</scope>
    <source>
        <strain evidence="2">Linc-1</strain>
    </source>
</reference>
<sequence>MSDSPLLVELFDLLAPSQDDDDDYDYDDDSDDGDDDNDDDDDDDNDNMMATKVSMSKYFTRWKPQKF</sequence>
<feature type="region of interest" description="Disordered" evidence="1">
    <location>
        <begin position="15"/>
        <end position="48"/>
    </location>
</feature>
<dbReference type="Proteomes" id="UP000617340">
    <property type="component" value="Unassembled WGS sequence"/>
</dbReference>
<gene>
    <name evidence="2" type="ORF">HZH68_012465</name>
</gene>
<dbReference type="AlphaFoldDB" id="A0A834JHM1"/>
<evidence type="ECO:0000313" key="3">
    <source>
        <dbReference type="Proteomes" id="UP000617340"/>
    </source>
</evidence>
<comment type="caution">
    <text evidence="2">The sequence shown here is derived from an EMBL/GenBank/DDBJ whole genome shotgun (WGS) entry which is preliminary data.</text>
</comment>
<proteinExistence type="predicted"/>
<evidence type="ECO:0000313" key="2">
    <source>
        <dbReference type="EMBL" id="KAF7388523.1"/>
    </source>
</evidence>
<keyword evidence="3" id="KW-1185">Reference proteome</keyword>
<feature type="compositionally biased region" description="Acidic residues" evidence="1">
    <location>
        <begin position="18"/>
        <end position="46"/>
    </location>
</feature>
<accession>A0A834JHM1</accession>